<evidence type="ECO:0000313" key="1">
    <source>
        <dbReference type="EMBL" id="VFS70750.1"/>
    </source>
</evidence>
<dbReference type="Pfam" id="PF09932">
    <property type="entry name" value="DUF2164"/>
    <property type="match status" value="1"/>
</dbReference>
<sequence>MTTEITLTPAERERLRDQLSDYCSEHFELELEQFDAEFFVDFVIDKLGPAFYNAGIEEAIRTHLAWSERIQEEMDVKKNFMTQHAVIYSLREHPQKMAAVIAYFQQQWASEESMMVYDDALRRTPGAKKPAAAVVLAAGRRADYRLRGANYERFHQPRRALPVAVCALYRPRVSPAGIGPPADLTISPGAPVSLGLTSCICAPISKGFTRKRASFSTAWAIIRGANHRGSTRES</sequence>
<organism evidence="1 2">
    <name type="scientific">Kluyvera cryocrescens</name>
    <name type="common">Kluyvera citrophila</name>
    <dbReference type="NCBI Taxonomy" id="580"/>
    <lineage>
        <taxon>Bacteria</taxon>
        <taxon>Pseudomonadati</taxon>
        <taxon>Pseudomonadota</taxon>
        <taxon>Gammaproteobacteria</taxon>
        <taxon>Enterobacterales</taxon>
        <taxon>Enterobacteriaceae</taxon>
        <taxon>Kluyvera</taxon>
    </lineage>
</organism>
<dbReference type="Proteomes" id="UP000401081">
    <property type="component" value="Unassembled WGS sequence"/>
</dbReference>
<proteinExistence type="predicted"/>
<accession>A0A485BC81</accession>
<dbReference type="EMBL" id="CAADJD010000021">
    <property type="protein sequence ID" value="VFS70750.1"/>
    <property type="molecule type" value="Genomic_DNA"/>
</dbReference>
<keyword evidence="2" id="KW-1185">Reference proteome</keyword>
<dbReference type="InterPro" id="IPR018680">
    <property type="entry name" value="DUF2164"/>
</dbReference>
<name>A0A485BC81_KLUCR</name>
<gene>
    <name evidence="1" type="ORF">NCTC12993_04466</name>
</gene>
<reference evidence="1 2" key="1">
    <citation type="submission" date="2019-03" db="EMBL/GenBank/DDBJ databases">
        <authorList>
            <consortium name="Pathogen Informatics"/>
        </authorList>
    </citation>
    <scope>NUCLEOTIDE SEQUENCE [LARGE SCALE GENOMIC DNA]</scope>
    <source>
        <strain evidence="1 2">NCTC12993</strain>
    </source>
</reference>
<dbReference type="AlphaFoldDB" id="A0A485BC81"/>
<protein>
    <submittedName>
        <fullName evidence="1">Uncharacterized conserved protein</fullName>
    </submittedName>
</protein>
<evidence type="ECO:0000313" key="2">
    <source>
        <dbReference type="Proteomes" id="UP000401081"/>
    </source>
</evidence>